<evidence type="ECO:0000313" key="2">
    <source>
        <dbReference type="EMBL" id="MBQ0825455.1"/>
    </source>
</evidence>
<gene>
    <name evidence="2" type="ORF">J5Y05_02840</name>
</gene>
<accession>A0A940XIY0</accession>
<feature type="domain" description="DUF7919" evidence="1">
    <location>
        <begin position="2"/>
        <end position="128"/>
    </location>
</feature>
<dbReference type="EMBL" id="JAGPNL010000001">
    <property type="protein sequence ID" value="MBQ0825455.1"/>
    <property type="molecule type" value="Genomic_DNA"/>
</dbReference>
<keyword evidence="3" id="KW-1185">Reference proteome</keyword>
<name>A0A940XIY0_9ACTN</name>
<evidence type="ECO:0000313" key="3">
    <source>
        <dbReference type="Proteomes" id="UP000677875"/>
    </source>
</evidence>
<comment type="caution">
    <text evidence="2">The sequence shown here is derived from an EMBL/GenBank/DDBJ whole genome shotgun (WGS) entry which is preliminary data.</text>
</comment>
<sequence length="134" mass="14559">MTYFPDLTPYAYETSGGRDEDAGTLHVGWLAAEHAYASGPVEERVVRALRVLAAAYRNQMRGFHFCPFCAADRPTVLGGPALDTTVWLGSAEIRVTGADGTRYAAPNLVIHYITAHGYRPPEEFCRAAVAAAWA</sequence>
<dbReference type="Proteomes" id="UP000677875">
    <property type="component" value="Unassembled WGS sequence"/>
</dbReference>
<proteinExistence type="predicted"/>
<evidence type="ECO:0000259" key="1">
    <source>
        <dbReference type="Pfam" id="PF25535"/>
    </source>
</evidence>
<dbReference type="AlphaFoldDB" id="A0A940XIY0"/>
<dbReference type="Pfam" id="PF25535">
    <property type="entry name" value="DUF7919"/>
    <property type="match status" value="1"/>
</dbReference>
<dbReference type="InterPro" id="IPR057679">
    <property type="entry name" value="DUF7919"/>
</dbReference>
<protein>
    <recommendedName>
        <fullName evidence="1">DUF7919 domain-containing protein</fullName>
    </recommendedName>
</protein>
<organism evidence="2 3">
    <name type="scientific">Streptomyces tagetis</name>
    <dbReference type="NCBI Taxonomy" id="2820809"/>
    <lineage>
        <taxon>Bacteria</taxon>
        <taxon>Bacillati</taxon>
        <taxon>Actinomycetota</taxon>
        <taxon>Actinomycetes</taxon>
        <taxon>Kitasatosporales</taxon>
        <taxon>Streptomycetaceae</taxon>
        <taxon>Streptomyces</taxon>
    </lineage>
</organism>
<dbReference type="RefSeq" id="WP_210868134.1">
    <property type="nucleotide sequence ID" value="NZ_JAGPNL010000001.1"/>
</dbReference>
<reference evidence="2" key="1">
    <citation type="submission" date="2021-04" db="EMBL/GenBank/DDBJ databases">
        <title>Genome seq and assembly of Streptomyces sp. RG38.</title>
        <authorList>
            <person name="Chhetri G."/>
        </authorList>
    </citation>
    <scope>NUCLEOTIDE SEQUENCE</scope>
    <source>
        <strain evidence="2">RG38</strain>
    </source>
</reference>